<evidence type="ECO:0000313" key="2">
    <source>
        <dbReference type="Proteomes" id="UP000596742"/>
    </source>
</evidence>
<dbReference type="AlphaFoldDB" id="A0A8B6DS07"/>
<protein>
    <submittedName>
        <fullName evidence="1">Uncharacterized protein</fullName>
    </submittedName>
</protein>
<evidence type="ECO:0000313" key="1">
    <source>
        <dbReference type="EMBL" id="VDI24286.1"/>
    </source>
</evidence>
<dbReference type="Proteomes" id="UP000596742">
    <property type="component" value="Unassembled WGS sequence"/>
</dbReference>
<keyword evidence="2" id="KW-1185">Reference proteome</keyword>
<organism evidence="1 2">
    <name type="scientific">Mytilus galloprovincialis</name>
    <name type="common">Mediterranean mussel</name>
    <dbReference type="NCBI Taxonomy" id="29158"/>
    <lineage>
        <taxon>Eukaryota</taxon>
        <taxon>Metazoa</taxon>
        <taxon>Spiralia</taxon>
        <taxon>Lophotrochozoa</taxon>
        <taxon>Mollusca</taxon>
        <taxon>Bivalvia</taxon>
        <taxon>Autobranchia</taxon>
        <taxon>Pteriomorphia</taxon>
        <taxon>Mytilida</taxon>
        <taxon>Mytiloidea</taxon>
        <taxon>Mytilidae</taxon>
        <taxon>Mytilinae</taxon>
        <taxon>Mytilus</taxon>
    </lineage>
</organism>
<proteinExistence type="predicted"/>
<gene>
    <name evidence="1" type="ORF">MGAL_10B082410</name>
</gene>
<comment type="caution">
    <text evidence="1">The sequence shown here is derived from an EMBL/GenBank/DDBJ whole genome shotgun (WGS) entry which is preliminary data.</text>
</comment>
<accession>A0A8B6DS07</accession>
<sequence>MEMRKDIRRFQFIKMPDNSQYREKSARDGYFSTTKYGQLYREELTVLLISTEDGQHTK</sequence>
<reference evidence="1" key="1">
    <citation type="submission" date="2018-11" db="EMBL/GenBank/DDBJ databases">
        <authorList>
            <person name="Alioto T."/>
            <person name="Alioto T."/>
        </authorList>
    </citation>
    <scope>NUCLEOTIDE SEQUENCE</scope>
</reference>
<name>A0A8B6DS07_MYTGA</name>
<dbReference type="EMBL" id="UYJE01004011">
    <property type="protein sequence ID" value="VDI24286.1"/>
    <property type="molecule type" value="Genomic_DNA"/>
</dbReference>